<dbReference type="InterPro" id="IPR021466">
    <property type="entry name" value="Put_rhamnosyl_transferase"/>
</dbReference>
<proteinExistence type="predicted"/>
<gene>
    <name evidence="1" type="ORF">BDD41_3620</name>
</gene>
<dbReference type="GO" id="GO:0016740">
    <property type="term" value="F:transferase activity"/>
    <property type="evidence" value="ECO:0007669"/>
    <property type="project" value="UniProtKB-KW"/>
</dbReference>
<dbReference type="Pfam" id="PF11316">
    <property type="entry name" value="Rhamno_transf"/>
    <property type="match status" value="1"/>
</dbReference>
<accession>A0A3D9XG77</accession>
<dbReference type="InterPro" id="IPR029044">
    <property type="entry name" value="Nucleotide-diphossugar_trans"/>
</dbReference>
<reference evidence="1 2" key="1">
    <citation type="submission" date="2018-08" db="EMBL/GenBank/DDBJ databases">
        <title>Genomic Encyclopedia of Archaeal and Bacterial Type Strains, Phase II (KMG-II): from individual species to whole genera.</title>
        <authorList>
            <person name="Goeker M."/>
        </authorList>
    </citation>
    <scope>NUCLEOTIDE SEQUENCE [LARGE SCALE GENOMIC DNA]</scope>
    <source>
        <strain evidence="1 2">DSM 17099</strain>
    </source>
</reference>
<comment type="caution">
    <text evidence="1">The sequence shown here is derived from an EMBL/GenBank/DDBJ whole genome shotgun (WGS) entry which is preliminary data.</text>
</comment>
<name>A0A3D9XG77_PARVE</name>
<evidence type="ECO:0000313" key="2">
    <source>
        <dbReference type="Proteomes" id="UP000256941"/>
    </source>
</evidence>
<dbReference type="CDD" id="cd00761">
    <property type="entry name" value="Glyco_tranf_GTA_type"/>
    <property type="match status" value="1"/>
</dbReference>
<dbReference type="EMBL" id="QTUJ01000003">
    <property type="protein sequence ID" value="REF68558.1"/>
    <property type="molecule type" value="Genomic_DNA"/>
</dbReference>
<protein>
    <submittedName>
        <fullName evidence="1">Putative rhamnosyltransferase</fullName>
    </submittedName>
</protein>
<dbReference type="Proteomes" id="UP000256941">
    <property type="component" value="Unassembled WGS sequence"/>
</dbReference>
<dbReference type="AlphaFoldDB" id="A0A3D9XG77"/>
<evidence type="ECO:0000313" key="1">
    <source>
        <dbReference type="EMBL" id="REF68558.1"/>
    </source>
</evidence>
<sequence>MKNTMTIVGICRFSMIGRGDWKAYRNVEENDLEPIYKQKEQELFGDERMKARFVTFEQLTLASLDAQTDPDFKLLVISSDRMPKVYRDQLQRLCDARPYVVLRFVPPMHVADAQVQTLREIGLELQDCLQFRLDDDDCLSKDYIRKLRKHGDTLWKAHGAFAVSFPTVIYSVIDGPTQGLYRWFNPFLGVGVAVRHPQRTVFGFAHYRIPTVMVALTDPSVPSIVTHYGMNDTPRHAKEILAKRGMKKAPRDELDRLITRHFDYLSETGMQAAGFR</sequence>
<dbReference type="SUPFAM" id="SSF53448">
    <property type="entry name" value="Nucleotide-diphospho-sugar transferases"/>
    <property type="match status" value="1"/>
</dbReference>
<organism evidence="1 2">
    <name type="scientific">Paracoccus versutus</name>
    <name type="common">Thiobacillus versutus</name>
    <dbReference type="NCBI Taxonomy" id="34007"/>
    <lineage>
        <taxon>Bacteria</taxon>
        <taxon>Pseudomonadati</taxon>
        <taxon>Pseudomonadota</taxon>
        <taxon>Alphaproteobacteria</taxon>
        <taxon>Rhodobacterales</taxon>
        <taxon>Paracoccaceae</taxon>
        <taxon>Paracoccus</taxon>
    </lineage>
</organism>
<keyword evidence="1" id="KW-0808">Transferase</keyword>